<evidence type="ECO:0000313" key="11">
    <source>
        <dbReference type="EMBL" id="PRC93258.1"/>
    </source>
</evidence>
<comment type="subcellular location">
    <subcellularLocation>
        <location evidence="1">Membrane</location>
        <topology evidence="1">Multi-pass membrane protein</topology>
    </subcellularLocation>
</comment>
<evidence type="ECO:0000256" key="4">
    <source>
        <dbReference type="ARBA" id="ARBA00022449"/>
    </source>
</evidence>
<dbReference type="GO" id="GO:0008324">
    <property type="term" value="F:monoatomic cation transmembrane transporter activity"/>
    <property type="evidence" value="ECO:0007669"/>
    <property type="project" value="InterPro"/>
</dbReference>
<feature type="transmembrane region" description="Helical" evidence="9">
    <location>
        <begin position="277"/>
        <end position="295"/>
    </location>
</feature>
<feature type="transmembrane region" description="Helical" evidence="9">
    <location>
        <begin position="56"/>
        <end position="74"/>
    </location>
</feature>
<dbReference type="RefSeq" id="WP_105531655.1">
    <property type="nucleotide sequence ID" value="NZ_PUGF01000008.1"/>
</dbReference>
<keyword evidence="3" id="KW-0813">Transport</keyword>
<dbReference type="InterPro" id="IPR038770">
    <property type="entry name" value="Na+/solute_symporter_sf"/>
</dbReference>
<dbReference type="InterPro" id="IPR003148">
    <property type="entry name" value="RCK_N"/>
</dbReference>
<dbReference type="GO" id="GO:0006813">
    <property type="term" value="P:potassium ion transport"/>
    <property type="evidence" value="ECO:0007669"/>
    <property type="project" value="InterPro"/>
</dbReference>
<feature type="transmembrane region" description="Helical" evidence="9">
    <location>
        <begin position="187"/>
        <end position="208"/>
    </location>
</feature>
<evidence type="ECO:0000256" key="3">
    <source>
        <dbReference type="ARBA" id="ARBA00022448"/>
    </source>
</evidence>
<feature type="domain" description="RCK N-terminal" evidence="10">
    <location>
        <begin position="418"/>
        <end position="535"/>
    </location>
</feature>
<keyword evidence="7" id="KW-0406">Ion transport</keyword>
<feature type="transmembrane region" description="Helical" evidence="9">
    <location>
        <begin position="370"/>
        <end position="389"/>
    </location>
</feature>
<evidence type="ECO:0000256" key="2">
    <source>
        <dbReference type="ARBA" id="ARBA00005551"/>
    </source>
</evidence>
<organism evidence="11 12">
    <name type="scientific">Solimicrobium silvestre</name>
    <dbReference type="NCBI Taxonomy" id="2099400"/>
    <lineage>
        <taxon>Bacteria</taxon>
        <taxon>Pseudomonadati</taxon>
        <taxon>Pseudomonadota</taxon>
        <taxon>Betaproteobacteria</taxon>
        <taxon>Burkholderiales</taxon>
        <taxon>Oxalobacteraceae</taxon>
        <taxon>Solimicrobium</taxon>
    </lineage>
</organism>
<reference evidence="11 12" key="1">
    <citation type="submission" date="2018-02" db="EMBL/GenBank/DDBJ databases">
        <title>Solimicrobium silvestre gen. nov., sp. nov., isolated from alpine forest soil.</title>
        <authorList>
            <person name="Margesin R."/>
            <person name="Albuquerque L."/>
            <person name="Zhang D.-C."/>
            <person name="Froufe H.J.C."/>
            <person name="Severino R."/>
            <person name="Roxo I."/>
            <person name="Egas C."/>
            <person name="Da Costa M.S."/>
        </authorList>
    </citation>
    <scope>NUCLEOTIDE SEQUENCE [LARGE SCALE GENOMIC DNA]</scope>
    <source>
        <strain evidence="11 12">S20-91</strain>
    </source>
</reference>
<feature type="transmembrane region" description="Helical" evidence="9">
    <location>
        <begin position="6"/>
        <end position="26"/>
    </location>
</feature>
<feature type="transmembrane region" description="Helical" evidence="9">
    <location>
        <begin position="154"/>
        <end position="175"/>
    </location>
</feature>
<proteinExistence type="inferred from homology"/>
<dbReference type="Proteomes" id="UP000237839">
    <property type="component" value="Unassembled WGS sequence"/>
</dbReference>
<dbReference type="NCBIfam" id="NF007950">
    <property type="entry name" value="PRK10669.1"/>
    <property type="match status" value="1"/>
</dbReference>
<dbReference type="GO" id="GO:0016020">
    <property type="term" value="C:membrane"/>
    <property type="evidence" value="ECO:0007669"/>
    <property type="project" value="UniProtKB-SubCell"/>
</dbReference>
<feature type="transmembrane region" description="Helical" evidence="9">
    <location>
        <begin position="114"/>
        <end position="133"/>
    </location>
</feature>
<feature type="transmembrane region" description="Helical" evidence="9">
    <location>
        <begin position="220"/>
        <end position="240"/>
    </location>
</feature>
<comment type="caution">
    <text evidence="11">The sequence shown here is derived from an EMBL/GenBank/DDBJ whole genome shotgun (WGS) entry which is preliminary data.</text>
</comment>
<feature type="transmembrane region" description="Helical" evidence="9">
    <location>
        <begin position="307"/>
        <end position="329"/>
    </location>
</feature>
<dbReference type="PANTHER" id="PTHR42751">
    <property type="entry name" value="SODIUM/HYDROGEN EXCHANGER FAMILY/TRKA DOMAIN PROTEIN"/>
    <property type="match status" value="1"/>
</dbReference>
<dbReference type="GO" id="GO:0015297">
    <property type="term" value="F:antiporter activity"/>
    <property type="evidence" value="ECO:0007669"/>
    <property type="project" value="UniProtKB-KW"/>
</dbReference>
<protein>
    <submittedName>
        <fullName evidence="11">2a37: transporter, monovalent cation:proton antiporter-2 (CPA2) family</fullName>
    </submittedName>
</protein>
<dbReference type="Pfam" id="PF00999">
    <property type="entry name" value="Na_H_Exchanger"/>
    <property type="match status" value="1"/>
</dbReference>
<keyword evidence="12" id="KW-1185">Reference proteome</keyword>
<keyword evidence="8 9" id="KW-0472">Membrane</keyword>
<evidence type="ECO:0000259" key="10">
    <source>
        <dbReference type="PROSITE" id="PS51201"/>
    </source>
</evidence>
<dbReference type="AlphaFoldDB" id="A0A2S9GZY5"/>
<feature type="transmembrane region" description="Helical" evidence="9">
    <location>
        <begin position="33"/>
        <end position="50"/>
    </location>
</feature>
<gene>
    <name evidence="11" type="ORF">S2091_1996</name>
</gene>
<keyword evidence="6 9" id="KW-1133">Transmembrane helix</keyword>
<evidence type="ECO:0000256" key="9">
    <source>
        <dbReference type="SAM" id="Phobius"/>
    </source>
</evidence>
<evidence type="ECO:0000313" key="12">
    <source>
        <dbReference type="Proteomes" id="UP000237839"/>
    </source>
</evidence>
<dbReference type="InterPro" id="IPR006153">
    <property type="entry name" value="Cation/H_exchanger_TM"/>
</dbReference>
<keyword evidence="5 9" id="KW-0812">Transmembrane</keyword>
<dbReference type="OrthoDB" id="9781411at2"/>
<evidence type="ECO:0000256" key="7">
    <source>
        <dbReference type="ARBA" id="ARBA00023065"/>
    </source>
</evidence>
<dbReference type="Gene3D" id="3.40.50.720">
    <property type="entry name" value="NAD(P)-binding Rossmann-like Domain"/>
    <property type="match status" value="1"/>
</dbReference>
<dbReference type="Pfam" id="PF02254">
    <property type="entry name" value="TrkA_N"/>
    <property type="match status" value="1"/>
</dbReference>
<dbReference type="EMBL" id="PUGF01000008">
    <property type="protein sequence ID" value="PRC93258.1"/>
    <property type="molecule type" value="Genomic_DNA"/>
</dbReference>
<sequence length="549" mass="58532">MLHQTPLIATIIGGLVLAFIFGALANRLRMPPLIGYLVAGIVAGPFTPGFVADTHLAQELAEIGVILLMFGVGLHFSLKDLLAVKYIAIPGAVLQITFATLLGMGLAWGMGWTLGQGLIFGLALSCASTVVLLKALQDRRLVDTRRGQIAIGWLIVEDIMMVLALVLIPALSGLLGGTGEVLSTGEFLITLAITLGKVVAFVAVMLVFGKRAIPWILERVAATGSRELFGLSVLAIALGFALGSTYLFGVSFALGAFFAGMMLAESDLSHRAAEESLPLREVFSVLFFVSVGMLFDPSILLREPLMVVATVFIIVIGKSLVSMALVLAFRYPLSTALTISASLAQIGEFSFILATLGISLGILPPEGRDLILAGAIFSIILNPLVFFGVDYLKPWLDKREGYAKEPETENAAMCAQQQGHTILIGYGELGQLVGEELKAKHQPFIIVEDHPDIIHDTHLPDTPIVYGYASAPGVLDDAKIDSARCMVLTISDAIVAGQLITYARSLNPNITTIARASSDLEAEHLKEHGATHVIVSKREVAKNLAMLVG</sequence>
<name>A0A2S9GZY5_9BURK</name>
<dbReference type="GO" id="GO:1902600">
    <property type="term" value="P:proton transmembrane transport"/>
    <property type="evidence" value="ECO:0007669"/>
    <property type="project" value="InterPro"/>
</dbReference>
<evidence type="ECO:0000256" key="1">
    <source>
        <dbReference type="ARBA" id="ARBA00004141"/>
    </source>
</evidence>
<dbReference type="SUPFAM" id="SSF51735">
    <property type="entry name" value="NAD(P)-binding Rossmann-fold domains"/>
    <property type="match status" value="1"/>
</dbReference>
<evidence type="ECO:0000256" key="8">
    <source>
        <dbReference type="ARBA" id="ARBA00023136"/>
    </source>
</evidence>
<feature type="transmembrane region" description="Helical" evidence="9">
    <location>
        <begin position="341"/>
        <end position="364"/>
    </location>
</feature>
<evidence type="ECO:0000256" key="6">
    <source>
        <dbReference type="ARBA" id="ARBA00022989"/>
    </source>
</evidence>
<evidence type="ECO:0000256" key="5">
    <source>
        <dbReference type="ARBA" id="ARBA00022692"/>
    </source>
</evidence>
<accession>A0A2S9GZY5</accession>
<keyword evidence="4" id="KW-0050">Antiport</keyword>
<dbReference type="NCBIfam" id="TIGR00932">
    <property type="entry name" value="2a37"/>
    <property type="match status" value="1"/>
</dbReference>
<feature type="transmembrane region" description="Helical" evidence="9">
    <location>
        <begin position="86"/>
        <end position="108"/>
    </location>
</feature>
<dbReference type="Gene3D" id="1.20.1530.20">
    <property type="match status" value="1"/>
</dbReference>
<dbReference type="InterPro" id="IPR004771">
    <property type="entry name" value="K/H_exchanger"/>
</dbReference>
<dbReference type="PROSITE" id="PS51201">
    <property type="entry name" value="RCK_N"/>
    <property type="match status" value="1"/>
</dbReference>
<dbReference type="InterPro" id="IPR036291">
    <property type="entry name" value="NAD(P)-bd_dom_sf"/>
</dbReference>
<dbReference type="PANTHER" id="PTHR42751:SF1">
    <property type="entry name" value="CATION_PROTON ANTIPORTER YBAL-RELATED"/>
    <property type="match status" value="1"/>
</dbReference>
<comment type="similarity">
    <text evidence="2">Belongs to the monovalent cation:proton antiporter 2 (CPA2) transporter (TC 2.A.37) family.</text>
</comment>